<organism evidence="1">
    <name type="scientific">freshwater metagenome</name>
    <dbReference type="NCBI Taxonomy" id="449393"/>
    <lineage>
        <taxon>unclassified sequences</taxon>
        <taxon>metagenomes</taxon>
        <taxon>ecological metagenomes</taxon>
    </lineage>
</organism>
<protein>
    <submittedName>
        <fullName evidence="1">Unannotated protein</fullName>
    </submittedName>
</protein>
<sequence>MRKVDLMEGALIAGYVYFEASVLNGVHRKMLHVCHHTCLEPACKRCSHLPYMMRVLAIGLLSASPCGMAKQIYADRSAEVRSCCAHLSSDRRADSLLEIEIKRCSSRHAHRICSGASDYSSARTIAEIETWDTEALKHHRWERSLVVTKVPDVCNACPERRATI</sequence>
<gene>
    <name evidence="1" type="ORF">UFOPK2925_01636</name>
</gene>
<dbReference type="EMBL" id="CAEZZU010000323">
    <property type="protein sequence ID" value="CAB4793456.1"/>
    <property type="molecule type" value="Genomic_DNA"/>
</dbReference>
<evidence type="ECO:0000313" key="1">
    <source>
        <dbReference type="EMBL" id="CAB4793456.1"/>
    </source>
</evidence>
<name>A0A6J6XE44_9ZZZZ</name>
<accession>A0A6J6XE44</accession>
<reference evidence="1" key="1">
    <citation type="submission" date="2020-05" db="EMBL/GenBank/DDBJ databases">
        <authorList>
            <person name="Chiriac C."/>
            <person name="Salcher M."/>
            <person name="Ghai R."/>
            <person name="Kavagutti S V."/>
        </authorList>
    </citation>
    <scope>NUCLEOTIDE SEQUENCE</scope>
</reference>
<dbReference type="AlphaFoldDB" id="A0A6J6XE44"/>
<proteinExistence type="predicted"/>